<feature type="region of interest" description="Disordered" evidence="1">
    <location>
        <begin position="172"/>
        <end position="228"/>
    </location>
</feature>
<keyword evidence="3" id="KW-1185">Reference proteome</keyword>
<evidence type="ECO:0000313" key="3">
    <source>
        <dbReference type="Proteomes" id="UP000064967"/>
    </source>
</evidence>
<organism evidence="2 3">
    <name type="scientific">Labilithrix luteola</name>
    <dbReference type="NCBI Taxonomy" id="1391654"/>
    <lineage>
        <taxon>Bacteria</taxon>
        <taxon>Pseudomonadati</taxon>
        <taxon>Myxococcota</taxon>
        <taxon>Polyangia</taxon>
        <taxon>Polyangiales</taxon>
        <taxon>Labilitrichaceae</taxon>
        <taxon>Labilithrix</taxon>
    </lineage>
</organism>
<proteinExistence type="predicted"/>
<dbReference type="STRING" id="1391654.AKJ09_07600"/>
<evidence type="ECO:0000313" key="2">
    <source>
        <dbReference type="EMBL" id="AKV00937.1"/>
    </source>
</evidence>
<dbReference type="AlphaFoldDB" id="A0A0K1Q5K6"/>
<dbReference type="Proteomes" id="UP000064967">
    <property type="component" value="Chromosome"/>
</dbReference>
<sequence length="228" mass="23029">MRCARSRLARISDGPSVLAFATPVLVLMGASATVTACGARGPLEADPPVDAAVADAATADVETVQPTPADAGQKEPSLLACGDCLASQCSSSILACIQAPACRDSFLCVAQDCLSSGSFDLGCMTKCASGDTSGLFQMLDIYQCVTSTCGPDCGTFLQGALGALGGGNGNGNGNGKNRDAGARDASSASGGHDDQEERASAAQDRSTSRILGAFSRWPELVSRPTPSR</sequence>
<dbReference type="EMBL" id="CP012333">
    <property type="protein sequence ID" value="AKV00937.1"/>
    <property type="molecule type" value="Genomic_DNA"/>
</dbReference>
<gene>
    <name evidence="2" type="ORF">AKJ09_07600</name>
</gene>
<evidence type="ECO:0000256" key="1">
    <source>
        <dbReference type="SAM" id="MobiDB-lite"/>
    </source>
</evidence>
<reference evidence="2 3" key="1">
    <citation type="submission" date="2015-08" db="EMBL/GenBank/DDBJ databases">
        <authorList>
            <person name="Babu N.S."/>
            <person name="Beckwith C.J."/>
            <person name="Beseler K.G."/>
            <person name="Brison A."/>
            <person name="Carone J.V."/>
            <person name="Caskin T.P."/>
            <person name="Diamond M."/>
            <person name="Durham M.E."/>
            <person name="Foxe J.M."/>
            <person name="Go M."/>
            <person name="Henderson B.A."/>
            <person name="Jones I.B."/>
            <person name="McGettigan J.A."/>
            <person name="Micheletti S.J."/>
            <person name="Nasrallah M.E."/>
            <person name="Ortiz D."/>
            <person name="Piller C.R."/>
            <person name="Privatt S.R."/>
            <person name="Schneider S.L."/>
            <person name="Sharp S."/>
            <person name="Smith T.C."/>
            <person name="Stanton J.D."/>
            <person name="Ullery H.E."/>
            <person name="Wilson R.J."/>
            <person name="Serrano M.G."/>
            <person name="Buck G."/>
            <person name="Lee V."/>
            <person name="Wang Y."/>
            <person name="Carvalho R."/>
            <person name="Voegtly L."/>
            <person name="Shi R."/>
            <person name="Duckworth R."/>
            <person name="Johnson A."/>
            <person name="Loviza R."/>
            <person name="Walstead R."/>
            <person name="Shah Z."/>
            <person name="Kiflezghi M."/>
            <person name="Wade K."/>
            <person name="Ball S.L."/>
            <person name="Bradley K.W."/>
            <person name="Asai D.J."/>
            <person name="Bowman C.A."/>
            <person name="Russell D.A."/>
            <person name="Pope W.H."/>
            <person name="Jacobs-Sera D."/>
            <person name="Hendrix R.W."/>
            <person name="Hatfull G.F."/>
        </authorList>
    </citation>
    <scope>NUCLEOTIDE SEQUENCE [LARGE SCALE GENOMIC DNA]</scope>
    <source>
        <strain evidence="2 3">DSM 27648</strain>
    </source>
</reference>
<protein>
    <submittedName>
        <fullName evidence="2">Uncharacterized protein</fullName>
    </submittedName>
</protein>
<dbReference type="RefSeq" id="WP_146652131.1">
    <property type="nucleotide sequence ID" value="NZ_CP012333.1"/>
</dbReference>
<accession>A0A0K1Q5K6</accession>
<name>A0A0K1Q5K6_9BACT</name>
<dbReference type="KEGG" id="llu:AKJ09_07600"/>